<dbReference type="EMBL" id="MN739858">
    <property type="protein sequence ID" value="QHT74832.1"/>
    <property type="molecule type" value="Genomic_DNA"/>
</dbReference>
<sequence>MNASSLIFKDMLSGITTIPTKEQRKQIYEQSIKAREQSLSYKGPESKTDMLSKIRECKVTDFSSTIFATRQDLAFYKDDKYAIFLTQNPILVGGSMGVNCVPVKPVSINFFDTDEKTTKSSLDDFMQWRNSNALNILKAYVFALEQFIKSSEKKIVLEKALSSNRPEYLELEMIDYTNTVSIFKSILEDAEKKGTISNSNLEIGSACQTWFKKGVIGGPSFSVPSPHSQTYIYLKEKPSSCTDEMWESYNLLLKVLSYDMTTKVVDGKLEYDESFINLDGMLKKMNEKNMFFINSAPCFDTLPLIMETRDSLEDGRFSVVFSTNLSEYFGALDIFEPLGETFDNIPIKKLPSNFRAPTNCKARINGVKCDHENFSRIQENISAALAAIFAWCNREEIEVFFASAPRECRPMFIKSPSSIAERFNSPNFDEKLTIKVTEEILLPALASKMNREPSAELIADALDNYTEKKASFLADVASVAVASELMDDPNCWFSYQLTENPVVKHVNSDLVPTVSYVSASFLRGPGKFKSINLEGSRRAGEAIKKAIERVDPVWKSCYIMHDEFLNDIDDVAANYLARRLTEKGELVLFQNYEM</sequence>
<proteinExistence type="predicted"/>
<dbReference type="AlphaFoldDB" id="A0A6C0H2Q4"/>
<organism evidence="1">
    <name type="scientific">viral metagenome</name>
    <dbReference type="NCBI Taxonomy" id="1070528"/>
    <lineage>
        <taxon>unclassified sequences</taxon>
        <taxon>metagenomes</taxon>
        <taxon>organismal metagenomes</taxon>
    </lineage>
</organism>
<protein>
    <submittedName>
        <fullName evidence="1">Uncharacterized protein</fullName>
    </submittedName>
</protein>
<accession>A0A6C0H2Q4</accession>
<name>A0A6C0H2Q4_9ZZZZ</name>
<reference evidence="1" key="1">
    <citation type="journal article" date="2020" name="Nature">
        <title>Giant virus diversity and host interactions through global metagenomics.</title>
        <authorList>
            <person name="Schulz F."/>
            <person name="Roux S."/>
            <person name="Paez-Espino D."/>
            <person name="Jungbluth S."/>
            <person name="Walsh D.A."/>
            <person name="Denef V.J."/>
            <person name="McMahon K.D."/>
            <person name="Konstantinidis K.T."/>
            <person name="Eloe-Fadrosh E.A."/>
            <person name="Kyrpides N.C."/>
            <person name="Woyke T."/>
        </authorList>
    </citation>
    <scope>NUCLEOTIDE SEQUENCE</scope>
    <source>
        <strain evidence="1">GVMAG-M-3300023179-62</strain>
    </source>
</reference>
<evidence type="ECO:0000313" key="1">
    <source>
        <dbReference type="EMBL" id="QHT74832.1"/>
    </source>
</evidence>